<dbReference type="RefSeq" id="WP_059421324.1">
    <property type="nucleotide sequence ID" value="NZ_DF968356.1"/>
</dbReference>
<evidence type="ECO:0000313" key="12">
    <source>
        <dbReference type="Proteomes" id="UP000053859"/>
    </source>
</evidence>
<evidence type="ECO:0000256" key="2">
    <source>
        <dbReference type="ARBA" id="ARBA00012438"/>
    </source>
</evidence>
<dbReference type="InterPro" id="IPR036890">
    <property type="entry name" value="HATPase_C_sf"/>
</dbReference>
<dbReference type="Pfam" id="PF07730">
    <property type="entry name" value="HisKA_3"/>
    <property type="match status" value="1"/>
</dbReference>
<evidence type="ECO:0000256" key="6">
    <source>
        <dbReference type="ARBA" id="ARBA00022777"/>
    </source>
</evidence>
<keyword evidence="4" id="KW-0808">Transferase</keyword>
<keyword evidence="9" id="KW-1133">Transmembrane helix</keyword>
<evidence type="ECO:0000256" key="7">
    <source>
        <dbReference type="ARBA" id="ARBA00022840"/>
    </source>
</evidence>
<gene>
    <name evidence="11" type="ORF">SAZU_5750</name>
</gene>
<keyword evidence="9" id="KW-0472">Membrane</keyword>
<evidence type="ECO:0000256" key="8">
    <source>
        <dbReference type="ARBA" id="ARBA00023012"/>
    </source>
</evidence>
<feature type="transmembrane region" description="Helical" evidence="9">
    <location>
        <begin position="68"/>
        <end position="88"/>
    </location>
</feature>
<dbReference type="Gene3D" id="1.20.5.1930">
    <property type="match status" value="1"/>
</dbReference>
<dbReference type="PANTHER" id="PTHR24421">
    <property type="entry name" value="NITRATE/NITRITE SENSOR PROTEIN NARX-RELATED"/>
    <property type="match status" value="1"/>
</dbReference>
<reference evidence="11" key="1">
    <citation type="journal article" date="2015" name="Genome Announc.">
        <title>Draft Genome Sequence of Thiostrepton-Producing Streptomyces azureus ATCC 14921.</title>
        <authorList>
            <person name="Sakihara K."/>
            <person name="Maeda J."/>
            <person name="Tashiro K."/>
            <person name="Fujino Y."/>
            <person name="Kuhara S."/>
            <person name="Ohshima T."/>
            <person name="Ogata S."/>
            <person name="Doi K."/>
        </authorList>
    </citation>
    <scope>NUCLEOTIDE SEQUENCE [LARGE SCALE GENOMIC DNA]</scope>
    <source>
        <strain evidence="11">ATCC14921</strain>
    </source>
</reference>
<keyword evidence="12" id="KW-1185">Reference proteome</keyword>
<evidence type="ECO:0000256" key="5">
    <source>
        <dbReference type="ARBA" id="ARBA00022741"/>
    </source>
</evidence>
<keyword evidence="6" id="KW-0418">Kinase</keyword>
<dbReference type="SUPFAM" id="SSF55874">
    <property type="entry name" value="ATPase domain of HSP90 chaperone/DNA topoisomerase II/histidine kinase"/>
    <property type="match status" value="1"/>
</dbReference>
<feature type="transmembrane region" description="Helical" evidence="9">
    <location>
        <begin position="95"/>
        <end position="114"/>
    </location>
</feature>
<evidence type="ECO:0000259" key="10">
    <source>
        <dbReference type="Pfam" id="PF07730"/>
    </source>
</evidence>
<accession>A0A0K8PSL4</accession>
<name>A0A0K8PSL4_STRAJ</name>
<dbReference type="PATRIC" id="fig|146537.3.peg.6053"/>
<evidence type="ECO:0000313" key="11">
    <source>
        <dbReference type="EMBL" id="GAP50890.1"/>
    </source>
</evidence>
<keyword evidence="9" id="KW-0812">Transmembrane</keyword>
<dbReference type="OrthoDB" id="227596at2"/>
<keyword evidence="8" id="KW-0902">Two-component regulatory system</keyword>
<dbReference type="CDD" id="cd16917">
    <property type="entry name" value="HATPase_UhpB-NarQ-NarX-like"/>
    <property type="match status" value="1"/>
</dbReference>
<dbReference type="EC" id="2.7.13.3" evidence="2"/>
<feature type="transmembrane region" description="Helical" evidence="9">
    <location>
        <begin position="120"/>
        <end position="138"/>
    </location>
</feature>
<evidence type="ECO:0000256" key="1">
    <source>
        <dbReference type="ARBA" id="ARBA00000085"/>
    </source>
</evidence>
<comment type="catalytic activity">
    <reaction evidence="1">
        <text>ATP + protein L-histidine = ADP + protein N-phospho-L-histidine.</text>
        <dbReference type="EC" id="2.7.13.3"/>
    </reaction>
</comment>
<dbReference type="GO" id="GO:0046983">
    <property type="term" value="F:protein dimerization activity"/>
    <property type="evidence" value="ECO:0007669"/>
    <property type="project" value="InterPro"/>
</dbReference>
<feature type="domain" description="Signal transduction histidine kinase subgroup 3 dimerisation and phosphoacceptor" evidence="10">
    <location>
        <begin position="170"/>
        <end position="236"/>
    </location>
</feature>
<organism evidence="11 12">
    <name type="scientific">Streptomyces azureus</name>
    <dbReference type="NCBI Taxonomy" id="146537"/>
    <lineage>
        <taxon>Bacteria</taxon>
        <taxon>Bacillati</taxon>
        <taxon>Actinomycetota</taxon>
        <taxon>Actinomycetes</taxon>
        <taxon>Kitasatosporales</taxon>
        <taxon>Streptomycetaceae</taxon>
        <taxon>Streptomyces</taxon>
    </lineage>
</organism>
<evidence type="ECO:0000256" key="3">
    <source>
        <dbReference type="ARBA" id="ARBA00022553"/>
    </source>
</evidence>
<keyword evidence="3" id="KW-0597">Phosphoprotein</keyword>
<sequence>MRSVSLLWGTYGRWCLVVLLTALAVLNSASTAGGRYVTSATVTAVLCGVALLARRLPWYASAVPATAATGLWGWPLLPLLLVVLFDLAARRRARVAVGCAAAALGANLLIPPAVSLWTPQQYGSTLFVLLALVGGLWVGNRRRLLKALGDQVEHLRIERELREEAARAAERSRIAAEMHDVLAHRLSLIALHTGVLATRNEQLPAPVVERLALLRTASTEALADLRDVLGALRDPGSEPAEATPVPVLRDVDALVEQARAAGQQAELRVDGRPEEAPAAHRLAVYRLVQEALTNARKHAEGAPVRIQLCYRPPATTVEVTNAPGGPAAHAVTSGFGLVGLRERVTALGGHLHAGPGGAGSWRLAARIPHPAAVEQNGTPA</sequence>
<evidence type="ECO:0000256" key="9">
    <source>
        <dbReference type="SAM" id="Phobius"/>
    </source>
</evidence>
<dbReference type="PANTHER" id="PTHR24421:SF10">
    <property type="entry name" value="NITRATE_NITRITE SENSOR PROTEIN NARQ"/>
    <property type="match status" value="1"/>
</dbReference>
<dbReference type="GO" id="GO:0005524">
    <property type="term" value="F:ATP binding"/>
    <property type="evidence" value="ECO:0007669"/>
    <property type="project" value="UniProtKB-KW"/>
</dbReference>
<dbReference type="InterPro" id="IPR011712">
    <property type="entry name" value="Sig_transdc_His_kin_sub3_dim/P"/>
</dbReference>
<dbReference type="InterPro" id="IPR050482">
    <property type="entry name" value="Sensor_HK_TwoCompSys"/>
</dbReference>
<proteinExistence type="predicted"/>
<dbReference type="Proteomes" id="UP000053859">
    <property type="component" value="Unassembled WGS sequence"/>
</dbReference>
<keyword evidence="7" id="KW-0067">ATP-binding</keyword>
<keyword evidence="5" id="KW-0547">Nucleotide-binding</keyword>
<protein>
    <recommendedName>
        <fullName evidence="2">histidine kinase</fullName>
        <ecNumber evidence="2">2.7.13.3</ecNumber>
    </recommendedName>
</protein>
<dbReference type="EMBL" id="DF968356">
    <property type="protein sequence ID" value="GAP50890.1"/>
    <property type="molecule type" value="Genomic_DNA"/>
</dbReference>
<dbReference type="GO" id="GO:0016020">
    <property type="term" value="C:membrane"/>
    <property type="evidence" value="ECO:0007669"/>
    <property type="project" value="InterPro"/>
</dbReference>
<dbReference type="Gene3D" id="3.30.565.10">
    <property type="entry name" value="Histidine kinase-like ATPase, C-terminal domain"/>
    <property type="match status" value="1"/>
</dbReference>
<dbReference type="GO" id="GO:0000155">
    <property type="term" value="F:phosphorelay sensor kinase activity"/>
    <property type="evidence" value="ECO:0007669"/>
    <property type="project" value="InterPro"/>
</dbReference>
<dbReference type="AlphaFoldDB" id="A0A0K8PSL4"/>
<evidence type="ECO:0000256" key="4">
    <source>
        <dbReference type="ARBA" id="ARBA00022679"/>
    </source>
</evidence>